<protein>
    <recommendedName>
        <fullName evidence="3 10">Cell division protein FtsX</fullName>
    </recommendedName>
</protein>
<dbReference type="InterPro" id="IPR058204">
    <property type="entry name" value="FtsX_firmicutes-type"/>
</dbReference>
<accession>A0A9E7DIC9</accession>
<proteinExistence type="inferred from homology"/>
<sequence length="299" mass="33140">MKSRELINIIKDGFKGIARHFSMAFASIISILSVLLILSTVLIIVLSVNKVVGDTKEKINEVKVFLLDGVDDAGIKELEGKIKDIDDVKDVKFISKDEGLESMFEQWENKSYLLEEYKEDNPLPNAFKVNVEDIEKINDVAANIKLIPGVEDVRFLSEEVIHLLKISKYMQIGGFGLIVALIFISIFLISNTIKLSISSRKKEIEIMKYVGATNSYITGPYVFEGILIGLIAAVLAIMVVKFGYSYIYEYIAVSNSSLLNEAIVSPDSILDDFSIIFITLAVGIGMLGSIGSLKKLLKV</sequence>
<name>A0A9E7DIC9_9FIRM</name>
<evidence type="ECO:0000256" key="8">
    <source>
        <dbReference type="ARBA" id="ARBA00023136"/>
    </source>
</evidence>
<comment type="function">
    <text evidence="10">Part of the ABC transporter FtsEX involved in asymmetric cellular division facilitating the initiation of sporulation.</text>
</comment>
<dbReference type="PIRSF" id="PIRSF003097">
    <property type="entry name" value="FtsX"/>
    <property type="match status" value="1"/>
</dbReference>
<dbReference type="PANTHER" id="PTHR47755">
    <property type="entry name" value="CELL DIVISION PROTEIN FTSX"/>
    <property type="match status" value="1"/>
</dbReference>
<organism evidence="14 15">
    <name type="scientific">Fenollaria massiliensis</name>
    <dbReference type="NCBI Taxonomy" id="938288"/>
    <lineage>
        <taxon>Bacteria</taxon>
        <taxon>Bacillati</taxon>
        <taxon>Bacillota</taxon>
        <taxon>Clostridia</taxon>
        <taxon>Eubacteriales</taxon>
        <taxon>Fenollaria</taxon>
    </lineage>
</organism>
<dbReference type="InterPro" id="IPR040690">
    <property type="entry name" value="FtsX_ECD"/>
</dbReference>
<evidence type="ECO:0000256" key="7">
    <source>
        <dbReference type="ARBA" id="ARBA00022989"/>
    </source>
</evidence>
<dbReference type="GO" id="GO:0051301">
    <property type="term" value="P:cell division"/>
    <property type="evidence" value="ECO:0007669"/>
    <property type="project" value="UniProtKB-KW"/>
</dbReference>
<dbReference type="InterPro" id="IPR004513">
    <property type="entry name" value="FtsX"/>
</dbReference>
<evidence type="ECO:0000256" key="11">
    <source>
        <dbReference type="SAM" id="Phobius"/>
    </source>
</evidence>
<dbReference type="PANTHER" id="PTHR47755:SF1">
    <property type="entry name" value="CELL DIVISION PROTEIN FTSX"/>
    <property type="match status" value="1"/>
</dbReference>
<feature type="domain" description="FtsX extracellular" evidence="13">
    <location>
        <begin position="61"/>
        <end position="153"/>
    </location>
</feature>
<dbReference type="NCBIfam" id="NF038347">
    <property type="entry name" value="FtsX_Gpos"/>
    <property type="match status" value="1"/>
</dbReference>
<feature type="transmembrane region" description="Helical" evidence="11">
    <location>
        <begin position="218"/>
        <end position="240"/>
    </location>
</feature>
<dbReference type="Pfam" id="PF02687">
    <property type="entry name" value="FtsX"/>
    <property type="match status" value="1"/>
</dbReference>
<evidence type="ECO:0000259" key="13">
    <source>
        <dbReference type="Pfam" id="PF18075"/>
    </source>
</evidence>
<reference evidence="14" key="1">
    <citation type="submission" date="2022-04" db="EMBL/GenBank/DDBJ databases">
        <title>Complete genome sequences of Ezakiella coagulans and Fenollaria massiliensis.</title>
        <authorList>
            <person name="France M.T."/>
            <person name="Clifford J."/>
            <person name="Narina S."/>
            <person name="Rutt L."/>
            <person name="Ravel J."/>
        </authorList>
    </citation>
    <scope>NUCLEOTIDE SEQUENCE</scope>
    <source>
        <strain evidence="14">C0061C2</strain>
    </source>
</reference>
<evidence type="ECO:0000313" key="15">
    <source>
        <dbReference type="Proteomes" id="UP000831151"/>
    </source>
</evidence>
<evidence type="ECO:0000313" key="14">
    <source>
        <dbReference type="EMBL" id="UQK58475.1"/>
    </source>
</evidence>
<dbReference type="Pfam" id="PF18075">
    <property type="entry name" value="FtsX_ECD"/>
    <property type="match status" value="1"/>
</dbReference>
<keyword evidence="7 11" id="KW-1133">Transmembrane helix</keyword>
<evidence type="ECO:0000256" key="6">
    <source>
        <dbReference type="ARBA" id="ARBA00022692"/>
    </source>
</evidence>
<dbReference type="InterPro" id="IPR003838">
    <property type="entry name" value="ABC3_permease_C"/>
</dbReference>
<feature type="transmembrane region" description="Helical" evidence="11">
    <location>
        <begin position="21"/>
        <end position="46"/>
    </location>
</feature>
<evidence type="ECO:0000256" key="4">
    <source>
        <dbReference type="ARBA" id="ARBA00022475"/>
    </source>
</evidence>
<evidence type="ECO:0000256" key="2">
    <source>
        <dbReference type="ARBA" id="ARBA00007379"/>
    </source>
</evidence>
<feature type="domain" description="ABC3 transporter permease C-terminal" evidence="12">
    <location>
        <begin position="177"/>
        <end position="298"/>
    </location>
</feature>
<keyword evidence="4 10" id="KW-1003">Cell membrane</keyword>
<gene>
    <name evidence="14" type="primary">ftsX</name>
    <name evidence="14" type="ORF">M1R53_04355</name>
</gene>
<evidence type="ECO:0000256" key="9">
    <source>
        <dbReference type="ARBA" id="ARBA00023306"/>
    </source>
</evidence>
<dbReference type="Proteomes" id="UP000831151">
    <property type="component" value="Chromosome"/>
</dbReference>
<evidence type="ECO:0000256" key="1">
    <source>
        <dbReference type="ARBA" id="ARBA00004651"/>
    </source>
</evidence>
<keyword evidence="6 11" id="KW-0812">Transmembrane</keyword>
<keyword evidence="9 10" id="KW-0131">Cell cycle</keyword>
<evidence type="ECO:0000259" key="12">
    <source>
        <dbReference type="Pfam" id="PF02687"/>
    </source>
</evidence>
<dbReference type="AlphaFoldDB" id="A0A9E7DIC9"/>
<evidence type="ECO:0000256" key="5">
    <source>
        <dbReference type="ARBA" id="ARBA00022618"/>
    </source>
</evidence>
<keyword evidence="5 10" id="KW-0132">Cell division</keyword>
<dbReference type="GO" id="GO:0005886">
    <property type="term" value="C:plasma membrane"/>
    <property type="evidence" value="ECO:0007669"/>
    <property type="project" value="UniProtKB-SubCell"/>
</dbReference>
<comment type="similarity">
    <text evidence="2 10">Belongs to the ABC-4 integral membrane protein family. FtsX subfamily.</text>
</comment>
<feature type="transmembrane region" description="Helical" evidence="11">
    <location>
        <begin position="273"/>
        <end position="293"/>
    </location>
</feature>
<keyword evidence="8 10" id="KW-0472">Membrane</keyword>
<dbReference type="KEGG" id="fms:M1R53_04355"/>
<dbReference type="EMBL" id="CP096649">
    <property type="protein sequence ID" value="UQK58475.1"/>
    <property type="molecule type" value="Genomic_DNA"/>
</dbReference>
<comment type="subcellular location">
    <subcellularLocation>
        <location evidence="1">Cell membrane</location>
        <topology evidence="1">Multi-pass membrane protein</topology>
    </subcellularLocation>
</comment>
<keyword evidence="15" id="KW-1185">Reference proteome</keyword>
<evidence type="ECO:0000256" key="3">
    <source>
        <dbReference type="ARBA" id="ARBA00021907"/>
    </source>
</evidence>
<dbReference type="RefSeq" id="WP_249242108.1">
    <property type="nucleotide sequence ID" value="NZ_CP096649.1"/>
</dbReference>
<evidence type="ECO:0000256" key="10">
    <source>
        <dbReference type="PIRNR" id="PIRNR003097"/>
    </source>
</evidence>
<dbReference type="Gene3D" id="3.30.70.3040">
    <property type="match status" value="1"/>
</dbReference>
<feature type="transmembrane region" description="Helical" evidence="11">
    <location>
        <begin position="172"/>
        <end position="197"/>
    </location>
</feature>